<feature type="signal peptide" evidence="1">
    <location>
        <begin position="1"/>
        <end position="39"/>
    </location>
</feature>
<accession>A0A096AXS6</accession>
<dbReference type="eggNOG" id="ENOG50338M9">
    <property type="taxonomic scope" value="Bacteria"/>
</dbReference>
<sequence length="181" mass="20030">MVNTSWTNKNPVGVIVMKKIISLFIALCIALSLSVPVFAATSDSPITISSEDVITHSTPIPAPTITLRKSAPQVTALELYDYGWIEGTDHWGVIIKVTGYGNDNRKAFWNDTQLTSNDKTLHGYWLGPDNKTAVAFAYLYDCGPITEPGTYTFKTTYVSTNWPYTEKSISLDFTFEATDNT</sequence>
<dbReference type="HOGENOM" id="CLU_1616892_0_0_9"/>
<feature type="chain" id="PRO_5001917507" description="DUF5626 domain-containing protein" evidence="1">
    <location>
        <begin position="40"/>
        <end position="181"/>
    </location>
</feature>
<dbReference type="Proteomes" id="UP000029585">
    <property type="component" value="Unassembled WGS sequence"/>
</dbReference>
<name>A0A096AXS6_FLAPL</name>
<evidence type="ECO:0000313" key="3">
    <source>
        <dbReference type="Proteomes" id="UP000029585"/>
    </source>
</evidence>
<reference evidence="2 3" key="1">
    <citation type="submission" date="2011-08" db="EMBL/GenBank/DDBJ databases">
        <title>The Genome Sequence of Clostridium orbiscindens 1_3_50AFAA.</title>
        <authorList>
            <consortium name="The Broad Institute Genome Sequencing Platform"/>
            <person name="Earl A."/>
            <person name="Ward D."/>
            <person name="Feldgarden M."/>
            <person name="Gevers D."/>
            <person name="Daigneault M."/>
            <person name="Strauss J."/>
            <person name="Allen-Vercoe E."/>
            <person name="Young S.K."/>
            <person name="Zeng Q."/>
            <person name="Gargeya S."/>
            <person name="Fitzgerald M."/>
            <person name="Haas B."/>
            <person name="Abouelleil A."/>
            <person name="Alvarado L."/>
            <person name="Arachchi H.M."/>
            <person name="Berlin A."/>
            <person name="Brown A."/>
            <person name="Chapman S.B."/>
            <person name="Chen Z."/>
            <person name="Dunbar C."/>
            <person name="Freedman E."/>
            <person name="Gearin G."/>
            <person name="Gellesch M."/>
            <person name="Goldberg J."/>
            <person name="Griggs A."/>
            <person name="Gujja S."/>
            <person name="Heiman D."/>
            <person name="Howarth C."/>
            <person name="Larson L."/>
            <person name="Lui A."/>
            <person name="MacDonald P.J.P."/>
            <person name="Montmayeur A."/>
            <person name="Murphy C."/>
            <person name="Neiman D."/>
            <person name="Pearson M."/>
            <person name="Priest M."/>
            <person name="Roberts A."/>
            <person name="Saif S."/>
            <person name="Shea T."/>
            <person name="Shenoy N."/>
            <person name="Sisk P."/>
            <person name="Stolte C."/>
            <person name="Sykes S."/>
            <person name="Wortman J."/>
            <person name="Nusbaum C."/>
            <person name="Birren B."/>
        </authorList>
    </citation>
    <scope>NUCLEOTIDE SEQUENCE [LARGE SCALE GENOMIC DNA]</scope>
    <source>
        <strain evidence="2 3">1_3_50AFAA</strain>
    </source>
</reference>
<gene>
    <name evidence="2" type="ORF">HMPREF9460_04259</name>
</gene>
<comment type="caution">
    <text evidence="2">The sequence shown here is derived from an EMBL/GenBank/DDBJ whole genome shotgun (WGS) entry which is preliminary data.</text>
</comment>
<protein>
    <recommendedName>
        <fullName evidence="4">DUF5626 domain-containing protein</fullName>
    </recommendedName>
</protein>
<evidence type="ECO:0008006" key="4">
    <source>
        <dbReference type="Google" id="ProtNLM"/>
    </source>
</evidence>
<evidence type="ECO:0000256" key="1">
    <source>
        <dbReference type="SAM" id="SignalP"/>
    </source>
</evidence>
<keyword evidence="3" id="KW-1185">Reference proteome</keyword>
<dbReference type="EMBL" id="ADLO01000145">
    <property type="protein sequence ID" value="KGF51635.1"/>
    <property type="molecule type" value="Genomic_DNA"/>
</dbReference>
<evidence type="ECO:0000313" key="2">
    <source>
        <dbReference type="EMBL" id="KGF51635.1"/>
    </source>
</evidence>
<proteinExistence type="predicted"/>
<keyword evidence="1" id="KW-0732">Signal</keyword>
<organism evidence="2 3">
    <name type="scientific">Flavonifractor plautii 1_3_50AFAA</name>
    <dbReference type="NCBI Taxonomy" id="742738"/>
    <lineage>
        <taxon>Bacteria</taxon>
        <taxon>Bacillati</taxon>
        <taxon>Bacillota</taxon>
        <taxon>Clostridia</taxon>
        <taxon>Eubacteriales</taxon>
        <taxon>Oscillospiraceae</taxon>
        <taxon>Flavonifractor</taxon>
    </lineage>
</organism>
<dbReference type="AlphaFoldDB" id="A0A096AXS6"/>